<organism evidence="3 4">
    <name type="scientific">Thelephora terrestris</name>
    <dbReference type="NCBI Taxonomy" id="56493"/>
    <lineage>
        <taxon>Eukaryota</taxon>
        <taxon>Fungi</taxon>
        <taxon>Dikarya</taxon>
        <taxon>Basidiomycota</taxon>
        <taxon>Agaricomycotina</taxon>
        <taxon>Agaricomycetes</taxon>
        <taxon>Thelephorales</taxon>
        <taxon>Thelephoraceae</taxon>
        <taxon>Thelephora</taxon>
    </lineage>
</organism>
<dbReference type="AlphaFoldDB" id="A0A9P6HCM4"/>
<proteinExistence type="inferred from homology"/>
<protein>
    <submittedName>
        <fullName evidence="3">Isomerase YbhE</fullName>
    </submittedName>
</protein>
<gene>
    <name evidence="3" type="ORF">BJ322DRAFT_894560</name>
</gene>
<dbReference type="Gene3D" id="2.130.10.10">
    <property type="entry name" value="YVTN repeat-like/Quinoprotein amine dehydrogenase"/>
    <property type="match status" value="1"/>
</dbReference>
<evidence type="ECO:0000313" key="3">
    <source>
        <dbReference type="EMBL" id="KAF9784099.1"/>
    </source>
</evidence>
<name>A0A9P6HCM4_9AGAM</name>
<reference evidence="3" key="1">
    <citation type="journal article" date="2020" name="Nat. Commun.">
        <title>Large-scale genome sequencing of mycorrhizal fungi provides insights into the early evolution of symbiotic traits.</title>
        <authorList>
            <person name="Miyauchi S."/>
            <person name="Kiss E."/>
            <person name="Kuo A."/>
            <person name="Drula E."/>
            <person name="Kohler A."/>
            <person name="Sanchez-Garcia M."/>
            <person name="Morin E."/>
            <person name="Andreopoulos B."/>
            <person name="Barry K.W."/>
            <person name="Bonito G."/>
            <person name="Buee M."/>
            <person name="Carver A."/>
            <person name="Chen C."/>
            <person name="Cichocki N."/>
            <person name="Clum A."/>
            <person name="Culley D."/>
            <person name="Crous P.W."/>
            <person name="Fauchery L."/>
            <person name="Girlanda M."/>
            <person name="Hayes R.D."/>
            <person name="Keri Z."/>
            <person name="LaButti K."/>
            <person name="Lipzen A."/>
            <person name="Lombard V."/>
            <person name="Magnuson J."/>
            <person name="Maillard F."/>
            <person name="Murat C."/>
            <person name="Nolan M."/>
            <person name="Ohm R.A."/>
            <person name="Pangilinan J."/>
            <person name="Pereira M.F."/>
            <person name="Perotto S."/>
            <person name="Peter M."/>
            <person name="Pfister S."/>
            <person name="Riley R."/>
            <person name="Sitrit Y."/>
            <person name="Stielow J.B."/>
            <person name="Szollosi G."/>
            <person name="Zifcakova L."/>
            <person name="Stursova M."/>
            <person name="Spatafora J.W."/>
            <person name="Tedersoo L."/>
            <person name="Vaario L.M."/>
            <person name="Yamada A."/>
            <person name="Yan M."/>
            <person name="Wang P."/>
            <person name="Xu J."/>
            <person name="Bruns T."/>
            <person name="Baldrian P."/>
            <person name="Vilgalys R."/>
            <person name="Dunand C."/>
            <person name="Henrissat B."/>
            <person name="Grigoriev I.V."/>
            <person name="Hibbett D."/>
            <person name="Nagy L.G."/>
            <person name="Martin F.M."/>
        </authorList>
    </citation>
    <scope>NUCLEOTIDE SEQUENCE</scope>
    <source>
        <strain evidence="3">UH-Tt-Lm1</strain>
    </source>
</reference>
<dbReference type="GO" id="GO:0017057">
    <property type="term" value="F:6-phosphogluconolactonase activity"/>
    <property type="evidence" value="ECO:0007669"/>
    <property type="project" value="TreeGrafter"/>
</dbReference>
<keyword evidence="3" id="KW-0413">Isomerase</keyword>
<reference evidence="3" key="2">
    <citation type="submission" date="2020-11" db="EMBL/GenBank/DDBJ databases">
        <authorList>
            <consortium name="DOE Joint Genome Institute"/>
            <person name="Kuo A."/>
            <person name="Miyauchi S."/>
            <person name="Kiss E."/>
            <person name="Drula E."/>
            <person name="Kohler A."/>
            <person name="Sanchez-Garcia M."/>
            <person name="Andreopoulos B."/>
            <person name="Barry K.W."/>
            <person name="Bonito G."/>
            <person name="Buee M."/>
            <person name="Carver A."/>
            <person name="Chen C."/>
            <person name="Cichocki N."/>
            <person name="Clum A."/>
            <person name="Culley D."/>
            <person name="Crous P.W."/>
            <person name="Fauchery L."/>
            <person name="Girlanda M."/>
            <person name="Hayes R."/>
            <person name="Keri Z."/>
            <person name="Labutti K."/>
            <person name="Lipzen A."/>
            <person name="Lombard V."/>
            <person name="Magnuson J."/>
            <person name="Maillard F."/>
            <person name="Morin E."/>
            <person name="Murat C."/>
            <person name="Nolan M."/>
            <person name="Ohm R."/>
            <person name="Pangilinan J."/>
            <person name="Pereira M."/>
            <person name="Perotto S."/>
            <person name="Peter M."/>
            <person name="Riley R."/>
            <person name="Sitrit Y."/>
            <person name="Stielow B."/>
            <person name="Szollosi G."/>
            <person name="Zifcakova L."/>
            <person name="Stursova M."/>
            <person name="Spatafora J.W."/>
            <person name="Tedersoo L."/>
            <person name="Vaario L.-M."/>
            <person name="Yamada A."/>
            <person name="Yan M."/>
            <person name="Wang P."/>
            <person name="Xu J."/>
            <person name="Bruns T."/>
            <person name="Baldrian P."/>
            <person name="Vilgalys R."/>
            <person name="Henrissat B."/>
            <person name="Grigoriev I.V."/>
            <person name="Hibbett D."/>
            <person name="Nagy L.G."/>
            <person name="Martin F.M."/>
        </authorList>
    </citation>
    <scope>NUCLEOTIDE SEQUENCE</scope>
    <source>
        <strain evidence="3">UH-Tt-Lm1</strain>
    </source>
</reference>
<accession>A0A9P6HCM4</accession>
<dbReference type="GO" id="GO:0016853">
    <property type="term" value="F:isomerase activity"/>
    <property type="evidence" value="ECO:0007669"/>
    <property type="project" value="UniProtKB-KW"/>
</dbReference>
<dbReference type="Pfam" id="PF10282">
    <property type="entry name" value="Lactonase"/>
    <property type="match status" value="1"/>
</dbReference>
<dbReference type="InterPro" id="IPR011048">
    <property type="entry name" value="Haem_d1_sf"/>
</dbReference>
<dbReference type="Proteomes" id="UP000736335">
    <property type="component" value="Unassembled WGS sequence"/>
</dbReference>
<comment type="caution">
    <text evidence="3">The sequence shown here is derived from an EMBL/GenBank/DDBJ whole genome shotgun (WGS) entry which is preliminary data.</text>
</comment>
<comment type="similarity">
    <text evidence="1">Belongs to the cycloisomerase 2 family.</text>
</comment>
<dbReference type="OrthoDB" id="9972196at2759"/>
<feature type="region of interest" description="Disordered" evidence="2">
    <location>
        <begin position="128"/>
        <end position="150"/>
    </location>
</feature>
<dbReference type="PANTHER" id="PTHR30344:SF1">
    <property type="entry name" value="6-PHOSPHOGLUCONOLACTONASE"/>
    <property type="match status" value="1"/>
</dbReference>
<keyword evidence="4" id="KW-1185">Reference proteome</keyword>
<dbReference type="PANTHER" id="PTHR30344">
    <property type="entry name" value="6-PHOSPHOGLUCONOLACTONASE-RELATED"/>
    <property type="match status" value="1"/>
</dbReference>
<evidence type="ECO:0000313" key="4">
    <source>
        <dbReference type="Proteomes" id="UP000736335"/>
    </source>
</evidence>
<dbReference type="InterPro" id="IPR015943">
    <property type="entry name" value="WD40/YVTN_repeat-like_dom_sf"/>
</dbReference>
<dbReference type="InterPro" id="IPR050282">
    <property type="entry name" value="Cycloisomerase_2"/>
</dbReference>
<evidence type="ECO:0000256" key="2">
    <source>
        <dbReference type="SAM" id="MobiDB-lite"/>
    </source>
</evidence>
<dbReference type="SUPFAM" id="SSF51004">
    <property type="entry name" value="C-terminal (heme d1) domain of cytochrome cd1-nitrite reductase"/>
    <property type="match status" value="1"/>
</dbReference>
<sequence>MAHRILVATYTDRVETLFFDSEAKSLSITSSLTVGHHPSWITPHPDNPAIWFTALEQEDGRVVVIECNEDGKGKVVGELSSEGSEPCTLVAHKGDLLIGNYGDGNVVVLPLTSSSPYLTSSKTKLTLNGSGTHEDRQLSPHPHQVVPHPTRDELFVPDLGDDKTLRLEKSPDSSSWEIRGHISYDSGSGPRHVAFYGDNVYTILELTNFVTAHKVPPLPAEPTFLISTPTKRNPLPYPNDMLAAEILIPTPNERFPAPYLYVSNRNDPSAEGDTISIFSIADDTLDLISEVATGLNHVRGMMFGGSSCEWLAVGGTKGGGVKVFQRVEGGKNLEQVAHDSSVQSPTGFAWL</sequence>
<dbReference type="InterPro" id="IPR019405">
    <property type="entry name" value="Lactonase_7-beta_prop"/>
</dbReference>
<evidence type="ECO:0000256" key="1">
    <source>
        <dbReference type="ARBA" id="ARBA00005564"/>
    </source>
</evidence>
<dbReference type="EMBL" id="WIUZ02000009">
    <property type="protein sequence ID" value="KAF9784099.1"/>
    <property type="molecule type" value="Genomic_DNA"/>
</dbReference>